<gene>
    <name evidence="1" type="ORF">PDJAM_G00098980</name>
</gene>
<sequence length="259" mass="28125">MTIYGFEGQDVTLPCKYNSRYHGICDICWMRGTIPTSGCGAQIIYANEKEVVKRSDARYQLNGALQKGDASLTILSAKKTDSGTYGCRVHVPGLFNDKKIVVYLGIREGPVLTTQNDISTVPEHVTTKPTETQWTSSTPGCVTTTTHIATHGPVSTTQDETTTGPEHVTTKHTVVISENYPDAPSSEDDKPVNEDTDALPAILVPVILILLVLGISVVYLMTKHKRSFRTTLEIAKNSSTSVSYSNLDSSVTLITSSNN</sequence>
<proteinExistence type="predicted"/>
<accession>A0ACC5Z9L4</accession>
<evidence type="ECO:0000313" key="1">
    <source>
        <dbReference type="EMBL" id="MCJ8743851.1"/>
    </source>
</evidence>
<evidence type="ECO:0000313" key="2">
    <source>
        <dbReference type="Proteomes" id="UP000830395"/>
    </source>
</evidence>
<organism evidence="1 2">
    <name type="scientific">Pangasius djambal</name>
    <dbReference type="NCBI Taxonomy" id="1691987"/>
    <lineage>
        <taxon>Eukaryota</taxon>
        <taxon>Metazoa</taxon>
        <taxon>Chordata</taxon>
        <taxon>Craniata</taxon>
        <taxon>Vertebrata</taxon>
        <taxon>Euteleostomi</taxon>
        <taxon>Actinopterygii</taxon>
        <taxon>Neopterygii</taxon>
        <taxon>Teleostei</taxon>
        <taxon>Ostariophysi</taxon>
        <taxon>Siluriformes</taxon>
        <taxon>Pangasiidae</taxon>
        <taxon>Pangasius</taxon>
    </lineage>
</organism>
<reference evidence="1" key="1">
    <citation type="submission" date="2020-02" db="EMBL/GenBank/DDBJ databases">
        <title>Genome sequencing of the panga catfish, Pangasius djambal.</title>
        <authorList>
            <person name="Wen M."/>
            <person name="Zahm M."/>
            <person name="Roques C."/>
            <person name="Cabau C."/>
            <person name="Klopp C."/>
            <person name="Donnadieu C."/>
            <person name="Jouanno E."/>
            <person name="Avarre J.-C."/>
            <person name="Campet M."/>
            <person name="Ha T."/>
            <person name="Dugue R."/>
            <person name="Lampietro C."/>
            <person name="Louis A."/>
            <person name="Herpin A."/>
            <person name="Echchiki A."/>
            <person name="Berthelot C."/>
            <person name="Parey E."/>
            <person name="Roest-Crollius H."/>
            <person name="Braasch I."/>
            <person name="Postlethwait J.H."/>
            <person name="Bobe J."/>
            <person name="Montfort J."/>
            <person name="Bouchez O."/>
            <person name="Begum T."/>
            <person name="Schartl M."/>
            <person name="Gustiano R."/>
            <person name="Guiguen Y."/>
        </authorList>
    </citation>
    <scope>NUCLEOTIDE SEQUENCE</scope>
    <source>
        <strain evidence="1">Pdj_M5554</strain>
    </source>
</reference>
<name>A0ACC5Z9L4_9TELE</name>
<dbReference type="EMBL" id="CM040993">
    <property type="protein sequence ID" value="MCJ8743851.1"/>
    <property type="molecule type" value="Genomic_DNA"/>
</dbReference>
<comment type="caution">
    <text evidence="1">The sequence shown here is derived from an EMBL/GenBank/DDBJ whole genome shotgun (WGS) entry which is preliminary data.</text>
</comment>
<protein>
    <submittedName>
        <fullName evidence="1">Uncharacterized protein</fullName>
    </submittedName>
</protein>
<dbReference type="Proteomes" id="UP000830395">
    <property type="component" value="Chromosome 19"/>
</dbReference>
<keyword evidence="2" id="KW-1185">Reference proteome</keyword>